<proteinExistence type="predicted"/>
<dbReference type="AlphaFoldDB" id="A0A8T8C014"/>
<evidence type="ECO:0000313" key="1">
    <source>
        <dbReference type="EMBL" id="QHE96859.1"/>
    </source>
</evidence>
<protein>
    <submittedName>
        <fullName evidence="1">DUF4043 family protein</fullName>
    </submittedName>
</protein>
<reference evidence="1 2" key="1">
    <citation type="journal article" date="2011" name="PLoS Pathog.">
        <title>Dynamic evolution of pathogenicity revealed by sequencing and comparative genomics of 19 Pseudomonas syringae isolates.</title>
        <authorList>
            <person name="Baltrus D.A."/>
            <person name="Nishimura M.T."/>
            <person name="Romanchuk A."/>
            <person name="Chang J.H."/>
            <person name="Mukhtar M.S."/>
            <person name="Cherkis K."/>
            <person name="Roach J."/>
            <person name="Grant S.R."/>
            <person name="Jones C.D."/>
            <person name="Dangl J.L."/>
        </authorList>
    </citation>
    <scope>NUCLEOTIDE SEQUENCE [LARGE SCALE GENOMIC DNA]</scope>
    <source>
        <strain evidence="1 2">ES4326</strain>
    </source>
</reference>
<dbReference type="EMBL" id="CP047260">
    <property type="protein sequence ID" value="QHE96859.1"/>
    <property type="molecule type" value="Genomic_DNA"/>
</dbReference>
<name>A0A8T8C014_PSEYM</name>
<dbReference type="Proteomes" id="UP000003811">
    <property type="component" value="Chromosome"/>
</dbReference>
<evidence type="ECO:0000313" key="2">
    <source>
        <dbReference type="Proteomes" id="UP000003811"/>
    </source>
</evidence>
<dbReference type="InterPro" id="IPR025267">
    <property type="entry name" value="ORF017-like"/>
</dbReference>
<accession>A0A8T8C014</accession>
<dbReference type="RefSeq" id="WP_007249796.1">
    <property type="nucleotide sequence ID" value="NZ_CP047260.1"/>
</dbReference>
<dbReference type="Pfam" id="PF13252">
    <property type="entry name" value="Phage_capsid_3"/>
    <property type="match status" value="1"/>
</dbReference>
<gene>
    <name evidence="1" type="ORF">PMA4326_009635</name>
</gene>
<organism evidence="1 2">
    <name type="scientific">Pseudomonas syringae pv. maculicola str. ES4326</name>
    <dbReference type="NCBI Taxonomy" id="629265"/>
    <lineage>
        <taxon>Bacteria</taxon>
        <taxon>Pseudomonadati</taxon>
        <taxon>Pseudomonadota</taxon>
        <taxon>Gammaproteobacteria</taxon>
        <taxon>Pseudomonadales</taxon>
        <taxon>Pseudomonadaceae</taxon>
        <taxon>Pseudomonas</taxon>
    </lineage>
</organism>
<sequence>MAVTNFAALQPQSKTYWSKKVWTEARDEMFVNKFLGDGTSAVIQHVTELTTTEKGTQALMAMVADLVGDGVTGDNWREGNEEEMTSSWQEINIDLISNQVRDKGKLSNQQSVIDFRKMAKDRLAFWLANRVDELAILTLSGISYSFNTDGSARVGSAFPGLSFAKDVSAPSPKRYLTWDGSNLIPGDNASITTAGVPKYKMIVDLIAYAKTHYIRPVTANGKKYYVLLVQPGTLAALKMDPLWQNGLTNAGVRGDQNPWFTGATVTVDGAIIHESNMVYSTTGAAAGSKWGAGGNINGTRTLLLGAQALGFADIEQPERTAWVEKLFDYDSKMGISVDRFVGFVKPKFYSTHDKSVEDFGVVAVDHYLPNSGQ</sequence>